<comment type="caution">
    <text evidence="1">The sequence shown here is derived from an EMBL/GenBank/DDBJ whole genome shotgun (WGS) entry which is preliminary data.</text>
</comment>
<keyword evidence="2" id="KW-1185">Reference proteome</keyword>
<feature type="non-terminal residue" evidence="1">
    <location>
        <position position="1"/>
    </location>
</feature>
<name>A0A9N9EMZ5_9GLOM</name>
<evidence type="ECO:0000313" key="1">
    <source>
        <dbReference type="EMBL" id="CAG8684969.1"/>
    </source>
</evidence>
<accession>A0A9N9EMZ5</accession>
<dbReference type="Proteomes" id="UP000789759">
    <property type="component" value="Unassembled WGS sequence"/>
</dbReference>
<protein>
    <submittedName>
        <fullName evidence="1">9271_t:CDS:1</fullName>
    </submittedName>
</protein>
<dbReference type="EMBL" id="CAJVQA010009442">
    <property type="protein sequence ID" value="CAG8684969.1"/>
    <property type="molecule type" value="Genomic_DNA"/>
</dbReference>
<dbReference type="AlphaFoldDB" id="A0A9N9EMZ5"/>
<reference evidence="1" key="1">
    <citation type="submission" date="2021-06" db="EMBL/GenBank/DDBJ databases">
        <authorList>
            <person name="Kallberg Y."/>
            <person name="Tangrot J."/>
            <person name="Rosling A."/>
        </authorList>
    </citation>
    <scope>NUCLEOTIDE SEQUENCE</scope>
    <source>
        <strain evidence="1">FL966</strain>
    </source>
</reference>
<proteinExistence type="predicted"/>
<evidence type="ECO:0000313" key="2">
    <source>
        <dbReference type="Proteomes" id="UP000789759"/>
    </source>
</evidence>
<gene>
    <name evidence="1" type="ORF">CPELLU_LOCUS11011</name>
</gene>
<sequence>DLLRAAFRVLFFLQELALESNKRTIKKQFLEDDEQSLEGDKIDKKLPSIVQHHLDQNKSISKSINIREITKASSKMDSVEIPME</sequence>
<organism evidence="1 2">
    <name type="scientific">Cetraspora pellucida</name>
    <dbReference type="NCBI Taxonomy" id="1433469"/>
    <lineage>
        <taxon>Eukaryota</taxon>
        <taxon>Fungi</taxon>
        <taxon>Fungi incertae sedis</taxon>
        <taxon>Mucoromycota</taxon>
        <taxon>Glomeromycotina</taxon>
        <taxon>Glomeromycetes</taxon>
        <taxon>Diversisporales</taxon>
        <taxon>Gigasporaceae</taxon>
        <taxon>Cetraspora</taxon>
    </lineage>
</organism>